<dbReference type="InterPro" id="IPR036397">
    <property type="entry name" value="RNaseH_sf"/>
</dbReference>
<reference evidence="2 3" key="1">
    <citation type="submission" date="2020-08" db="EMBL/GenBank/DDBJ databases">
        <title>Genome public.</title>
        <authorList>
            <person name="Liu C."/>
            <person name="Sun Q."/>
        </authorList>
    </citation>
    <scope>NUCLEOTIDE SEQUENCE [LARGE SCALE GENOMIC DNA]</scope>
    <source>
        <strain evidence="2 3">BX4</strain>
    </source>
</reference>
<evidence type="ECO:0000259" key="1">
    <source>
        <dbReference type="Pfam" id="PF13482"/>
    </source>
</evidence>
<sequence length="365" mass="42902">MLVIRDKANIKIDYPVSTIANPDKTIFFDIETTGFSRKYCNVYLIGCMYFSNNELMYAQWLAENFNDEANVLMAFHKFLKGFNTIIHFNGNAFDIPFVKERGEKYNLDFDFDRFNSIDIYKPLSKLNHILNLENQKQKTFEKALNIKRTDPFSGGDLVEIFKHYVESKDDRLIFPLLLHNREDVINMGKLISLLSVKDVFDGKFHIQEYSINEYTNVEGDIEKELRINISFENRIPLKIIYNKDYLHFSAIDDRGYITVKIINGTFKYFFSNSKDYYYLPLEDKAIHKSIASFVDKNYRKQASASTCYEKFSGEFLPVYSLDNDCFPQVLREDYKSKTGVIKPSVLNDENIYSYVLDIIKFMKNK</sequence>
<evidence type="ECO:0000313" key="3">
    <source>
        <dbReference type="Proteomes" id="UP000597877"/>
    </source>
</evidence>
<dbReference type="PANTHER" id="PTHR38462">
    <property type="entry name" value="EXONUCLEASE-LIKE PROTEIN"/>
    <property type="match status" value="1"/>
</dbReference>
<name>A0ABR7F396_9FIRM</name>
<dbReference type="RefSeq" id="WP_186840423.1">
    <property type="nucleotide sequence ID" value="NZ_JACOOZ010000005.1"/>
</dbReference>
<organism evidence="2 3">
    <name type="scientific">Eubacterium segne</name>
    <dbReference type="NCBI Taxonomy" id="2763045"/>
    <lineage>
        <taxon>Bacteria</taxon>
        <taxon>Bacillati</taxon>
        <taxon>Bacillota</taxon>
        <taxon>Clostridia</taxon>
        <taxon>Eubacteriales</taxon>
        <taxon>Eubacteriaceae</taxon>
        <taxon>Eubacterium</taxon>
    </lineage>
</organism>
<proteinExistence type="predicted"/>
<dbReference type="SUPFAM" id="SSF53098">
    <property type="entry name" value="Ribonuclease H-like"/>
    <property type="match status" value="1"/>
</dbReference>
<keyword evidence="3" id="KW-1185">Reference proteome</keyword>
<evidence type="ECO:0000313" key="2">
    <source>
        <dbReference type="EMBL" id="MBC5668098.1"/>
    </source>
</evidence>
<comment type="caution">
    <text evidence="2">The sequence shown here is derived from an EMBL/GenBank/DDBJ whole genome shotgun (WGS) entry which is preliminary data.</text>
</comment>
<dbReference type="InterPro" id="IPR038720">
    <property type="entry name" value="YprB_RNase_H-like_dom"/>
</dbReference>
<dbReference type="EMBL" id="JACOOZ010000005">
    <property type="protein sequence ID" value="MBC5668098.1"/>
    <property type="molecule type" value="Genomic_DNA"/>
</dbReference>
<gene>
    <name evidence="2" type="ORF">H8S00_08905</name>
</gene>
<dbReference type="PANTHER" id="PTHR38462:SF1">
    <property type="entry name" value="YPRB RIBONUCLEASE H-LIKE DOMAIN-CONTAINING PROTEIN"/>
    <property type="match status" value="1"/>
</dbReference>
<protein>
    <submittedName>
        <fullName evidence="2">Ribonuclease H-like domain-containing protein</fullName>
    </submittedName>
</protein>
<dbReference type="InterPro" id="IPR012337">
    <property type="entry name" value="RNaseH-like_sf"/>
</dbReference>
<feature type="domain" description="YprB ribonuclease H-like" evidence="1">
    <location>
        <begin position="26"/>
        <end position="194"/>
    </location>
</feature>
<dbReference type="Proteomes" id="UP000597877">
    <property type="component" value="Unassembled WGS sequence"/>
</dbReference>
<accession>A0ABR7F396</accession>
<dbReference type="Gene3D" id="3.30.420.10">
    <property type="entry name" value="Ribonuclease H-like superfamily/Ribonuclease H"/>
    <property type="match status" value="1"/>
</dbReference>
<dbReference type="Pfam" id="PF13482">
    <property type="entry name" value="RNase_H_2"/>
    <property type="match status" value="1"/>
</dbReference>